<organism evidence="1 2">
    <name type="scientific">Phyllobacterium salinisoli</name>
    <dbReference type="NCBI Taxonomy" id="1899321"/>
    <lineage>
        <taxon>Bacteria</taxon>
        <taxon>Pseudomonadati</taxon>
        <taxon>Pseudomonadota</taxon>
        <taxon>Alphaproteobacteria</taxon>
        <taxon>Hyphomicrobiales</taxon>
        <taxon>Phyllobacteriaceae</taxon>
        <taxon>Phyllobacterium</taxon>
    </lineage>
</organism>
<proteinExistence type="predicted"/>
<comment type="caution">
    <text evidence="1">The sequence shown here is derived from an EMBL/GenBank/DDBJ whole genome shotgun (WGS) entry which is preliminary data.</text>
</comment>
<evidence type="ECO:0000313" key="1">
    <source>
        <dbReference type="EMBL" id="RCS25253.1"/>
    </source>
</evidence>
<accession>A0A368K9T1</accession>
<dbReference type="OrthoDB" id="7831428at2"/>
<keyword evidence="2" id="KW-1185">Reference proteome</keyword>
<evidence type="ECO:0008006" key="3">
    <source>
        <dbReference type="Google" id="ProtNLM"/>
    </source>
</evidence>
<gene>
    <name evidence="1" type="ORF">DUT91_00010</name>
</gene>
<dbReference type="AlphaFoldDB" id="A0A368K9T1"/>
<dbReference type="InterPro" id="IPR017738">
    <property type="entry name" value="T6SS-assoc_VCA0118"/>
</dbReference>
<dbReference type="Pfam" id="PF11319">
    <property type="entry name" value="VasI"/>
    <property type="match status" value="1"/>
</dbReference>
<dbReference type="Proteomes" id="UP000253420">
    <property type="component" value="Unassembled WGS sequence"/>
</dbReference>
<reference evidence="1 2" key="1">
    <citation type="submission" date="2018-07" db="EMBL/GenBank/DDBJ databases">
        <title>The draft genome of Phyllobacterium salinisoli.</title>
        <authorList>
            <person name="Liu L."/>
            <person name="Li L."/>
            <person name="Zhang X."/>
            <person name="Liang L."/>
        </authorList>
    </citation>
    <scope>NUCLEOTIDE SEQUENCE [LARGE SCALE GENOMIC DNA]</scope>
    <source>
        <strain evidence="1 2">LLAN61</strain>
    </source>
</reference>
<protein>
    <recommendedName>
        <fullName evidence="3">Type VI secretion system-associated protein TagO</fullName>
    </recommendedName>
</protein>
<name>A0A368K9T1_9HYPH</name>
<evidence type="ECO:0000313" key="2">
    <source>
        <dbReference type="Proteomes" id="UP000253420"/>
    </source>
</evidence>
<dbReference type="RefSeq" id="WP_114438347.1">
    <property type="nucleotide sequence ID" value="NZ_QOZG01000001.1"/>
</dbReference>
<dbReference type="EMBL" id="QOZG01000001">
    <property type="protein sequence ID" value="RCS25253.1"/>
    <property type="molecule type" value="Genomic_DNA"/>
</dbReference>
<sequence length="206" mass="22783">MERFRSAVAAAVYFFAQSAIAQDSGKECAAIEDAGKRLLCYDGVFRTAIDVQSPTRTTGKWAVSTETSKITDTVDHFISLESDDAFPGKYGRSPQNARLLIRCMESKSTIYFNFGDHFLADIQGYGDITFRVDERKAEKRGFDESTDHSALGLWSGGTAIPFVKKLIGGKKLVVRATPYNESPITATFDLRGMDEAIKPLRAACKW</sequence>